<keyword evidence="1" id="KW-0812">Transmembrane</keyword>
<reference evidence="2 3" key="1">
    <citation type="submission" date="2020-06" db="EMBL/GenBank/DDBJ databases">
        <title>Transcriptomic and genomic resources for Thalictrum thalictroides and T. hernandezii: Facilitating candidate gene discovery in an emerging model plant lineage.</title>
        <authorList>
            <person name="Arias T."/>
            <person name="Riano-Pachon D.M."/>
            <person name="Di Stilio V.S."/>
        </authorList>
    </citation>
    <scope>NUCLEOTIDE SEQUENCE [LARGE SCALE GENOMIC DNA]</scope>
    <source>
        <strain evidence="3">cv. WT478/WT964</strain>
        <tissue evidence="2">Leaves</tissue>
    </source>
</reference>
<dbReference type="Proteomes" id="UP000554482">
    <property type="component" value="Unassembled WGS sequence"/>
</dbReference>
<protein>
    <submittedName>
        <fullName evidence="2">Uncharacterized protein</fullName>
    </submittedName>
</protein>
<comment type="caution">
    <text evidence="2">The sequence shown here is derived from an EMBL/GenBank/DDBJ whole genome shotgun (WGS) entry which is preliminary data.</text>
</comment>
<keyword evidence="1" id="KW-1133">Transmembrane helix</keyword>
<dbReference type="AlphaFoldDB" id="A0A7J6W7Z9"/>
<dbReference type="EMBL" id="JABWDY010019942">
    <property type="protein sequence ID" value="KAF5193526.1"/>
    <property type="molecule type" value="Genomic_DNA"/>
</dbReference>
<evidence type="ECO:0000313" key="2">
    <source>
        <dbReference type="EMBL" id="KAF5193526.1"/>
    </source>
</evidence>
<feature type="transmembrane region" description="Helical" evidence="1">
    <location>
        <begin position="7"/>
        <end position="30"/>
    </location>
</feature>
<evidence type="ECO:0000313" key="3">
    <source>
        <dbReference type="Proteomes" id="UP000554482"/>
    </source>
</evidence>
<gene>
    <name evidence="2" type="ORF">FRX31_016887</name>
</gene>
<sequence>MISGCVGLIFTQIAPCPTLWLLVPGMFIVMSANLVSKVNSTPALIEFGRKLCQEFVSTFLDKYHEAPGKAASSGWFVLKYLLEVGVVATIYLFGEVVLAARVEKLGHCKKH</sequence>
<accession>A0A7J6W7Z9</accession>
<name>A0A7J6W7Z9_THATH</name>
<organism evidence="2 3">
    <name type="scientific">Thalictrum thalictroides</name>
    <name type="common">Rue-anemone</name>
    <name type="synonym">Anemone thalictroides</name>
    <dbReference type="NCBI Taxonomy" id="46969"/>
    <lineage>
        <taxon>Eukaryota</taxon>
        <taxon>Viridiplantae</taxon>
        <taxon>Streptophyta</taxon>
        <taxon>Embryophyta</taxon>
        <taxon>Tracheophyta</taxon>
        <taxon>Spermatophyta</taxon>
        <taxon>Magnoliopsida</taxon>
        <taxon>Ranunculales</taxon>
        <taxon>Ranunculaceae</taxon>
        <taxon>Thalictroideae</taxon>
        <taxon>Thalictrum</taxon>
    </lineage>
</organism>
<feature type="transmembrane region" description="Helical" evidence="1">
    <location>
        <begin position="80"/>
        <end position="100"/>
    </location>
</feature>
<evidence type="ECO:0000256" key="1">
    <source>
        <dbReference type="SAM" id="Phobius"/>
    </source>
</evidence>
<proteinExistence type="predicted"/>
<keyword evidence="3" id="KW-1185">Reference proteome</keyword>
<keyword evidence="1" id="KW-0472">Membrane</keyword>